<evidence type="ECO:0000313" key="5">
    <source>
        <dbReference type="Proteomes" id="UP000325116"/>
    </source>
</evidence>
<sequence>MYCGKSSRDISNVAGGSCSNSPTGHHVPYEGDEKDKYSCMYCGKTSRDISNVAGGSCSSSPTKRHVPAV</sequence>
<name>A0A5C8CJB0_9SPIR</name>
<organism evidence="2 5">
    <name type="scientific">Brachyspira aalborgi</name>
    <dbReference type="NCBI Taxonomy" id="29522"/>
    <lineage>
        <taxon>Bacteria</taxon>
        <taxon>Pseudomonadati</taxon>
        <taxon>Spirochaetota</taxon>
        <taxon>Spirochaetia</taxon>
        <taxon>Brachyspirales</taxon>
        <taxon>Brachyspiraceae</taxon>
        <taxon>Brachyspira</taxon>
    </lineage>
</organism>
<evidence type="ECO:0000313" key="4">
    <source>
        <dbReference type="Proteomes" id="UP000322327"/>
    </source>
</evidence>
<dbReference type="EMBL" id="SAYI01000014">
    <property type="protein sequence ID" value="TXJ56865.1"/>
    <property type="molecule type" value="Genomic_DNA"/>
</dbReference>
<evidence type="ECO:0000313" key="3">
    <source>
        <dbReference type="EMBL" id="TXJ56865.1"/>
    </source>
</evidence>
<protein>
    <submittedName>
        <fullName evidence="2">Uncharacterized protein</fullName>
    </submittedName>
</protein>
<reference evidence="2" key="2">
    <citation type="submission" date="2019-01" db="EMBL/GenBank/DDBJ databases">
        <authorList>
            <person name="Thorell K."/>
        </authorList>
    </citation>
    <scope>NUCLEOTIDE SEQUENCE</scope>
    <source>
        <strain evidence="3">PC3053II</strain>
        <strain evidence="2">W1</strain>
    </source>
</reference>
<reference evidence="4 5" key="1">
    <citation type="journal article" date="1992" name="Lakartidningen">
        <title>[Penicillin V and not amoxicillin is the first choice preparation in acute otitis].</title>
        <authorList>
            <person name="Kamme C."/>
            <person name="Lundgren K."/>
            <person name="Prellner K."/>
        </authorList>
    </citation>
    <scope>NUCLEOTIDE SEQUENCE [LARGE SCALE GENOMIC DNA]</scope>
    <source>
        <strain evidence="3 4">PC3053II</strain>
        <strain evidence="2 5">W1</strain>
    </source>
</reference>
<dbReference type="EMBL" id="SAXT01000003">
    <property type="protein sequence ID" value="TXJ12985.1"/>
    <property type="molecule type" value="Genomic_DNA"/>
</dbReference>
<proteinExistence type="predicted"/>
<dbReference type="Proteomes" id="UP000322327">
    <property type="component" value="Unassembled WGS sequence"/>
</dbReference>
<accession>A0A5C8CJB0</accession>
<gene>
    <name evidence="3" type="ORF">EPJ76_03625</name>
    <name evidence="2" type="ORF">EPJ80_03070</name>
</gene>
<dbReference type="AlphaFoldDB" id="A0A5C8CJB0"/>
<comment type="caution">
    <text evidence="2">The sequence shown here is derived from an EMBL/GenBank/DDBJ whole genome shotgun (WGS) entry which is preliminary data.</text>
</comment>
<dbReference type="Proteomes" id="UP000325116">
    <property type="component" value="Unassembled WGS sequence"/>
</dbReference>
<evidence type="ECO:0000313" key="2">
    <source>
        <dbReference type="EMBL" id="TXJ12985.1"/>
    </source>
</evidence>
<feature type="region of interest" description="Disordered" evidence="1">
    <location>
        <begin position="1"/>
        <end position="33"/>
    </location>
</feature>
<evidence type="ECO:0000256" key="1">
    <source>
        <dbReference type="SAM" id="MobiDB-lite"/>
    </source>
</evidence>